<dbReference type="Pfam" id="PF00903">
    <property type="entry name" value="Glyoxalase"/>
    <property type="match status" value="1"/>
</dbReference>
<keyword evidence="3" id="KW-1185">Reference proteome</keyword>
<feature type="domain" description="VOC" evidence="1">
    <location>
        <begin position="22"/>
        <end position="136"/>
    </location>
</feature>
<evidence type="ECO:0000313" key="3">
    <source>
        <dbReference type="Proteomes" id="UP001596514"/>
    </source>
</evidence>
<protein>
    <submittedName>
        <fullName evidence="2">VOC family protein</fullName>
    </submittedName>
</protein>
<dbReference type="SUPFAM" id="SSF54593">
    <property type="entry name" value="Glyoxalase/Bleomycin resistance protein/Dihydroxybiphenyl dioxygenase"/>
    <property type="match status" value="1"/>
</dbReference>
<dbReference type="InterPro" id="IPR004360">
    <property type="entry name" value="Glyas_Fos-R_dOase_dom"/>
</dbReference>
<dbReference type="Gene3D" id="3.10.180.10">
    <property type="entry name" value="2,3-Dihydroxybiphenyl 1,2-Dioxygenase, domain 1"/>
    <property type="match status" value="1"/>
</dbReference>
<proteinExistence type="predicted"/>
<dbReference type="Proteomes" id="UP001596514">
    <property type="component" value="Unassembled WGS sequence"/>
</dbReference>
<dbReference type="PANTHER" id="PTHR39175:SF1">
    <property type="entry name" value="FAMILY PROTEIN, PUTATIVE (AFU_ORTHOLOGUE AFUA_3G15060)-RELATED"/>
    <property type="match status" value="1"/>
</dbReference>
<sequence length="145" mass="15939">MNDLSVSSQGYGPDHGTEFGYGLHHIQIAIPAGSEDDCRAFYVGVLGMVELVKPPVLAARGGLWIRADNLEIHLGVENDFRPARKAHPGIRVADLDALARHLAAKGVEVTWDDNFPGHRRFYAADNLGNRLEFLQRDGLAAPVEW</sequence>
<dbReference type="PANTHER" id="PTHR39175">
    <property type="entry name" value="FAMILY PROTEIN, PUTATIVE (AFU_ORTHOLOGUE AFUA_3G15060)-RELATED"/>
    <property type="match status" value="1"/>
</dbReference>
<comment type="caution">
    <text evidence="2">The sequence shown here is derived from an EMBL/GenBank/DDBJ whole genome shotgun (WGS) entry which is preliminary data.</text>
</comment>
<gene>
    <name evidence="2" type="ORF">ACFQVD_34115</name>
</gene>
<organism evidence="2 3">
    <name type="scientific">Streptosporangium amethystogenes subsp. fukuiense</name>
    <dbReference type="NCBI Taxonomy" id="698418"/>
    <lineage>
        <taxon>Bacteria</taxon>
        <taxon>Bacillati</taxon>
        <taxon>Actinomycetota</taxon>
        <taxon>Actinomycetes</taxon>
        <taxon>Streptosporangiales</taxon>
        <taxon>Streptosporangiaceae</taxon>
        <taxon>Streptosporangium</taxon>
    </lineage>
</organism>
<accession>A0ABW2TAR2</accession>
<dbReference type="InterPro" id="IPR037523">
    <property type="entry name" value="VOC_core"/>
</dbReference>
<evidence type="ECO:0000313" key="2">
    <source>
        <dbReference type="EMBL" id="MFC7605158.1"/>
    </source>
</evidence>
<reference evidence="3" key="1">
    <citation type="journal article" date="2019" name="Int. J. Syst. Evol. Microbiol.">
        <title>The Global Catalogue of Microorganisms (GCM) 10K type strain sequencing project: providing services to taxonomists for standard genome sequencing and annotation.</title>
        <authorList>
            <consortium name="The Broad Institute Genomics Platform"/>
            <consortium name="The Broad Institute Genome Sequencing Center for Infectious Disease"/>
            <person name="Wu L."/>
            <person name="Ma J."/>
        </authorList>
    </citation>
    <scope>NUCLEOTIDE SEQUENCE [LARGE SCALE GENOMIC DNA]</scope>
    <source>
        <strain evidence="3">JCM 10083</strain>
    </source>
</reference>
<name>A0ABW2TAR2_9ACTN</name>
<dbReference type="RefSeq" id="WP_343963235.1">
    <property type="nucleotide sequence ID" value="NZ_BAAAGK010000016.1"/>
</dbReference>
<dbReference type="PROSITE" id="PS51819">
    <property type="entry name" value="VOC"/>
    <property type="match status" value="1"/>
</dbReference>
<dbReference type="EMBL" id="JBHTEE010000001">
    <property type="protein sequence ID" value="MFC7605158.1"/>
    <property type="molecule type" value="Genomic_DNA"/>
</dbReference>
<evidence type="ECO:0000259" key="1">
    <source>
        <dbReference type="PROSITE" id="PS51819"/>
    </source>
</evidence>
<dbReference type="InterPro" id="IPR029068">
    <property type="entry name" value="Glyas_Bleomycin-R_OHBP_Dase"/>
</dbReference>